<dbReference type="InterPro" id="IPR011664">
    <property type="entry name" value="Abi_system_AbiD/AbiF-like"/>
</dbReference>
<evidence type="ECO:0000313" key="1">
    <source>
        <dbReference type="EMBL" id="SAH83161.1"/>
    </source>
</evidence>
<dbReference type="Pfam" id="PF07751">
    <property type="entry name" value="Abi_2"/>
    <property type="match status" value="1"/>
</dbReference>
<protein>
    <submittedName>
        <fullName evidence="1">Abortive infection bacteriophage resistance protein</fullName>
    </submittedName>
</protein>
<dbReference type="AlphaFoldDB" id="A0A157KF02"/>
<accession>A0A157KF02</accession>
<dbReference type="Proteomes" id="UP000077037">
    <property type="component" value="Unassembled WGS sequence"/>
</dbReference>
<dbReference type="RefSeq" id="WP_082887028.1">
    <property type="nucleotide sequence ID" value="NZ_FKBS01000006.1"/>
</dbReference>
<dbReference type="EMBL" id="FKBS01000006">
    <property type="protein sequence ID" value="SAH83161.1"/>
    <property type="molecule type" value="Genomic_DNA"/>
</dbReference>
<reference evidence="1 2" key="1">
    <citation type="submission" date="2016-03" db="EMBL/GenBank/DDBJ databases">
        <authorList>
            <consortium name="Pathogen Informatics"/>
        </authorList>
    </citation>
    <scope>NUCLEOTIDE SEQUENCE [LARGE SCALE GENOMIC DNA]</scope>
    <source>
        <strain evidence="1 2">NCTC13364</strain>
    </source>
</reference>
<organism evidence="1 2">
    <name type="scientific">Bordetella ansorpii</name>
    <dbReference type="NCBI Taxonomy" id="288768"/>
    <lineage>
        <taxon>Bacteria</taxon>
        <taxon>Pseudomonadati</taxon>
        <taxon>Pseudomonadota</taxon>
        <taxon>Betaproteobacteria</taxon>
        <taxon>Burkholderiales</taxon>
        <taxon>Alcaligenaceae</taxon>
        <taxon>Bordetella</taxon>
    </lineage>
</organism>
<proteinExistence type="predicted"/>
<sequence>MNYQAQPAEAGAKQAAGDARRVFNKVHLDPDELLAKLQKQGMAVDAQTALPYLTQVGGYRMKGYWYQWLDPESKTFRQGTHFDQIIERYEFDRELRRITGDALERIELMVRAAISNVMSKHHGPHWFENAALFIGHTPAPVKVQALQDAKRKKSLVELIAEEVDRMKKKPFIEHYQKKYKEPALPPSWAISECLSFGSWSTAYPTVADVGLRKEVSRKFKVEDPAVFRTWLHAFSVMRNTVFHHGRLLGANTSVTPAEYRKRDLRFDKEQQRTFYATATIINYVCKSIRRGPRWKSDLEALFAKYPNIPIGPALGFPEDWKNSPAWTANVPSPRKHVRTKETEPGSQLGAMLKAALAAQQKVQTE</sequence>
<evidence type="ECO:0000313" key="2">
    <source>
        <dbReference type="Proteomes" id="UP000077037"/>
    </source>
</evidence>
<name>A0A157KF02_9BORD</name>
<gene>
    <name evidence="1" type="ORF">SAMEA1982600_00330</name>
</gene>
<dbReference type="OrthoDB" id="5363652at2"/>